<dbReference type="FunFam" id="3.40.980.10:FF:000001">
    <property type="entry name" value="Molybdopterin molybdenumtransferase"/>
    <property type="match status" value="1"/>
</dbReference>
<evidence type="ECO:0000256" key="9">
    <source>
        <dbReference type="ARBA" id="ARBA00022840"/>
    </source>
</evidence>
<dbReference type="FunFam" id="3.40.980.10:FF:000002">
    <property type="entry name" value="Molybdopterin molybdenumtransferase"/>
    <property type="match status" value="1"/>
</dbReference>
<reference evidence="15" key="3">
    <citation type="submission" date="2020-01" db="EMBL/GenBank/DDBJ databases">
        <authorList>
            <person name="Korhonen P.K.K."/>
            <person name="Guangxu M.G."/>
            <person name="Wang T.W."/>
            <person name="Stroehlein A.J.S."/>
            <person name="Young N.D."/>
            <person name="Ang C.-S.A."/>
            <person name="Fernando D.W.F."/>
            <person name="Lu H.L."/>
            <person name="Taylor S.T."/>
            <person name="Ehtesham M.E.M."/>
            <person name="Najaraj S.H.N."/>
            <person name="Harsha G.H.G."/>
            <person name="Madugundu A.M."/>
            <person name="Renuse S.R."/>
            <person name="Holt D.H."/>
            <person name="Pandey A.P."/>
            <person name="Papenfuss A.P."/>
            <person name="Gasser R.B.G."/>
            <person name="Fischer K.F."/>
        </authorList>
    </citation>
    <scope>NUCLEOTIDE SEQUENCE</scope>
    <source>
        <strain evidence="15">SSS_KF_BRIS2020</strain>
    </source>
</reference>
<dbReference type="PANTHER" id="PTHR10192:SF5">
    <property type="entry name" value="GEPHYRIN"/>
    <property type="match status" value="1"/>
</dbReference>
<comment type="cofactor">
    <cofactor evidence="1 13">
        <name>Mg(2+)</name>
        <dbReference type="ChEBI" id="CHEBI:18420"/>
    </cofactor>
</comment>
<dbReference type="Pfam" id="PF03454">
    <property type="entry name" value="MoeA_C"/>
    <property type="match status" value="1"/>
</dbReference>
<comment type="catalytic activity">
    <reaction evidence="13">
        <text>adenylyl-molybdopterin + molybdate = Mo-molybdopterin + AMP + H(+)</text>
        <dbReference type="Rhea" id="RHEA:35047"/>
        <dbReference type="ChEBI" id="CHEBI:15378"/>
        <dbReference type="ChEBI" id="CHEBI:36264"/>
        <dbReference type="ChEBI" id="CHEBI:62727"/>
        <dbReference type="ChEBI" id="CHEBI:71302"/>
        <dbReference type="ChEBI" id="CHEBI:456215"/>
    </reaction>
</comment>
<accession>A0A132A7D9</accession>
<dbReference type="GO" id="GO:0030425">
    <property type="term" value="C:dendrite"/>
    <property type="evidence" value="ECO:0007669"/>
    <property type="project" value="TreeGrafter"/>
</dbReference>
<sequence>MSNVKKRFGFAILTISDRCFQGNLQDSSGSKLKLLIQSIDQFELIDYKIVPDEIVSIKSRLIEWADCPQISCIITTGGTGLSSRDVTPEAVNEIIEKEVPGIVHALMEKSISITPMAMLSRLKCGIRNKTLIINLPGSPKACEECFQVIRSVLKHALDQLADSADEINLLHQSMQRPQLRSKVKDSLVSKRDRASPFKMISIDEAFRLIKNEIDDYMADTMESNLTETIKTQEIHCYLNRIAAEDIFPKIPLPPFNASIKDGYAVVAKDGQGLRNVLVETSVAGNNKVSKIESGFCARISTGAAVPQGADAVVQIEDTELIETDRDNNESIIQIKTIPIPNQDIRPIGSDISIGDHQPLIMKYQQLNPIDLALIAASGVETINVFRRPTIAILSTGDEIVSAGDPRPPTSVWDSNRPLLMSLLDGLQYKYYDLGIVQDNVDEIFDKIQKSCAIADVIVSTGGVSMGEKDLLKKVLKEDFDSKILFGRVNLKPGKPTTFATAMVNGQKKFFFALPGNPVSAFVTFKIFVEPSLQLLSGRNHLFRDKSPLLVHRWIKCKMNLDEPYRKDPRPEFVRGLVNFNETDSLPIAKLTESNQMSSRLLNVQNANCLLFFDTKNGLEYLSDGEIIDAILL</sequence>
<dbReference type="GO" id="GO:0007529">
    <property type="term" value="P:establishment of synaptic specificity at neuromuscular junction"/>
    <property type="evidence" value="ECO:0007669"/>
    <property type="project" value="TreeGrafter"/>
</dbReference>
<dbReference type="GO" id="GO:0099634">
    <property type="term" value="C:postsynaptic specialization membrane"/>
    <property type="evidence" value="ECO:0007669"/>
    <property type="project" value="GOC"/>
</dbReference>
<dbReference type="GO" id="GO:0061598">
    <property type="term" value="F:molybdopterin adenylyltransferase activity"/>
    <property type="evidence" value="ECO:0007669"/>
    <property type="project" value="UniProtKB-UniRule"/>
</dbReference>
<dbReference type="PANTHER" id="PTHR10192">
    <property type="entry name" value="MOLYBDOPTERIN BIOSYNTHESIS PROTEIN"/>
    <property type="match status" value="1"/>
</dbReference>
<protein>
    <submittedName>
        <fullName evidence="16">Gephyrin-like protein</fullName>
    </submittedName>
    <submittedName>
        <fullName evidence="15">Molybdenum cofactor synthesis protein cinnamon</fullName>
    </submittedName>
</protein>
<comment type="similarity">
    <text evidence="3">In the N-terminal section; belongs to the MoaB/Mog family.</text>
</comment>
<evidence type="ECO:0000256" key="6">
    <source>
        <dbReference type="ARBA" id="ARBA00022679"/>
    </source>
</evidence>
<dbReference type="Pfam" id="PF00994">
    <property type="entry name" value="MoCF_biosynth"/>
    <property type="match status" value="2"/>
</dbReference>
<evidence type="ECO:0000256" key="1">
    <source>
        <dbReference type="ARBA" id="ARBA00001946"/>
    </source>
</evidence>
<dbReference type="SUPFAM" id="SSF63882">
    <property type="entry name" value="MoeA N-terminal region -like"/>
    <property type="match status" value="1"/>
</dbReference>
<evidence type="ECO:0000256" key="4">
    <source>
        <dbReference type="ARBA" id="ARBA00008339"/>
    </source>
</evidence>
<keyword evidence="18" id="KW-1185">Reference proteome</keyword>
<evidence type="ECO:0000256" key="2">
    <source>
        <dbReference type="ARBA" id="ARBA00005046"/>
    </source>
</evidence>
<feature type="domain" description="MoaB/Mog" evidence="14">
    <location>
        <begin position="391"/>
        <end position="534"/>
    </location>
</feature>
<dbReference type="EnsemblMetazoa" id="SSS_1939s_mrna">
    <property type="protein sequence ID" value="KAF7487737.1"/>
    <property type="gene ID" value="SSS_1939"/>
</dbReference>
<comment type="similarity">
    <text evidence="4">In the C-terminal section; belongs to the MoeA family.</text>
</comment>
<comment type="similarity">
    <text evidence="13">Belongs to the MoeA family.</text>
</comment>
<dbReference type="GO" id="GO:0046872">
    <property type="term" value="F:metal ion binding"/>
    <property type="evidence" value="ECO:0007669"/>
    <property type="project" value="UniProtKB-UniRule"/>
</dbReference>
<comment type="pathway">
    <text evidence="2 13">Cofactor biosynthesis; molybdopterin biosynthesis.</text>
</comment>
<dbReference type="SUPFAM" id="SSF53218">
    <property type="entry name" value="Molybdenum cofactor biosynthesis proteins"/>
    <property type="match status" value="2"/>
</dbReference>
<dbReference type="NCBIfam" id="TIGR00177">
    <property type="entry name" value="molyb_syn"/>
    <property type="match status" value="2"/>
</dbReference>
<keyword evidence="6 13" id="KW-0808">Transferase</keyword>
<dbReference type="InterPro" id="IPR008284">
    <property type="entry name" value="MoCF_biosynth_CS"/>
</dbReference>
<keyword evidence="10 13" id="KW-0460">Magnesium</keyword>
<keyword evidence="9" id="KW-0067">ATP-binding</keyword>
<dbReference type="InterPro" id="IPR005111">
    <property type="entry name" value="MoeA_C_domain_IV"/>
</dbReference>
<dbReference type="Gene3D" id="2.170.190.11">
    <property type="entry name" value="Molybdopterin biosynthesis moea protein, domain 3"/>
    <property type="match status" value="1"/>
</dbReference>
<dbReference type="InterPro" id="IPR036135">
    <property type="entry name" value="MoeA_linker/N_sf"/>
</dbReference>
<reference evidence="17" key="4">
    <citation type="submission" date="2022-06" db="UniProtKB">
        <authorList>
            <consortium name="EnsemblMetazoa"/>
        </authorList>
    </citation>
    <scope>IDENTIFICATION</scope>
</reference>
<keyword evidence="8" id="KW-0547">Nucleotide-binding</keyword>
<dbReference type="OrthoDB" id="4349954at2759"/>
<dbReference type="Proteomes" id="UP000616769">
    <property type="component" value="Unassembled WGS sequence"/>
</dbReference>
<evidence type="ECO:0000256" key="3">
    <source>
        <dbReference type="ARBA" id="ARBA00007589"/>
    </source>
</evidence>
<keyword evidence="7 13" id="KW-0479">Metal-binding</keyword>
<keyword evidence="5 13" id="KW-0500">Molybdenum</keyword>
<dbReference type="InterPro" id="IPR038987">
    <property type="entry name" value="MoeA-like"/>
</dbReference>
<dbReference type="CDD" id="cd00886">
    <property type="entry name" value="MogA_MoaB"/>
    <property type="match status" value="1"/>
</dbReference>
<dbReference type="EMBL" id="WVUK01000066">
    <property type="protein sequence ID" value="KAF7487737.1"/>
    <property type="molecule type" value="Genomic_DNA"/>
</dbReference>
<keyword evidence="12" id="KW-0511">Multifunctional enzyme</keyword>
<evidence type="ECO:0000313" key="17">
    <source>
        <dbReference type="EnsemblMetazoa" id="KAF7487737.1"/>
    </source>
</evidence>
<dbReference type="GO" id="GO:0061599">
    <property type="term" value="F:molybdopterin molybdotransferase activity"/>
    <property type="evidence" value="ECO:0007669"/>
    <property type="project" value="UniProtKB-UniRule"/>
</dbReference>
<dbReference type="Pfam" id="PF03453">
    <property type="entry name" value="MoeA_N"/>
    <property type="match status" value="1"/>
</dbReference>
<dbReference type="SMART" id="SM00852">
    <property type="entry name" value="MoCF_biosynth"/>
    <property type="match status" value="2"/>
</dbReference>
<evidence type="ECO:0000313" key="19">
    <source>
        <dbReference type="Proteomes" id="UP000616769"/>
    </source>
</evidence>
<dbReference type="UniPathway" id="UPA00344"/>
<dbReference type="GO" id="GO:0098970">
    <property type="term" value="P:postsynaptic neurotransmitter receptor diffusion trapping"/>
    <property type="evidence" value="ECO:0007669"/>
    <property type="project" value="TreeGrafter"/>
</dbReference>
<dbReference type="VEuPathDB" id="VectorBase:SSCA008469"/>
<dbReference type="EMBL" id="JXLN01011121">
    <property type="protein sequence ID" value="KPM06799.1"/>
    <property type="molecule type" value="Genomic_DNA"/>
</dbReference>
<dbReference type="GO" id="GO:0005829">
    <property type="term" value="C:cytosol"/>
    <property type="evidence" value="ECO:0007669"/>
    <property type="project" value="TreeGrafter"/>
</dbReference>
<keyword evidence="11 13" id="KW-0501">Molybdenum cofactor biosynthesis</keyword>
<feature type="domain" description="MoaB/Mog" evidence="14">
    <location>
        <begin position="11"/>
        <end position="156"/>
    </location>
</feature>
<comment type="catalytic activity">
    <reaction evidence="13">
        <text>molybdopterin + ATP + H(+) = adenylyl-molybdopterin + diphosphate</text>
        <dbReference type="Rhea" id="RHEA:31331"/>
        <dbReference type="ChEBI" id="CHEBI:15378"/>
        <dbReference type="ChEBI" id="CHEBI:30616"/>
        <dbReference type="ChEBI" id="CHEBI:33019"/>
        <dbReference type="ChEBI" id="CHEBI:58698"/>
        <dbReference type="ChEBI" id="CHEBI:62727"/>
    </reaction>
</comment>
<dbReference type="PROSITE" id="PS01079">
    <property type="entry name" value="MOCF_BIOSYNTHESIS_2"/>
    <property type="match status" value="1"/>
</dbReference>
<reference evidence="16 19" key="1">
    <citation type="journal article" date="2015" name="Parasit. Vectors">
        <title>Draft genome of the scabies mite.</title>
        <authorList>
            <person name="Rider S.D.Jr."/>
            <person name="Morgan M.S."/>
            <person name="Arlian L.G."/>
        </authorList>
    </citation>
    <scope>NUCLEOTIDE SEQUENCE [LARGE SCALE GENOMIC DNA]</scope>
    <source>
        <strain evidence="16">Arlian Lab</strain>
    </source>
</reference>
<dbReference type="GO" id="GO:0006777">
    <property type="term" value="P:Mo-molybdopterin cofactor biosynthetic process"/>
    <property type="evidence" value="ECO:0007669"/>
    <property type="project" value="UniProtKB-UniRule"/>
</dbReference>
<dbReference type="GO" id="GO:0072579">
    <property type="term" value="P:glycine receptor clustering"/>
    <property type="evidence" value="ECO:0007669"/>
    <property type="project" value="TreeGrafter"/>
</dbReference>
<dbReference type="AlphaFoldDB" id="A0A132A7D9"/>
<dbReference type="Gene3D" id="3.90.105.10">
    <property type="entry name" value="Molybdopterin biosynthesis moea protein, domain 2"/>
    <property type="match status" value="1"/>
</dbReference>
<dbReference type="InterPro" id="IPR036688">
    <property type="entry name" value="MoeA_C_domain_IV_sf"/>
</dbReference>
<evidence type="ECO:0000256" key="10">
    <source>
        <dbReference type="ARBA" id="ARBA00022842"/>
    </source>
</evidence>
<dbReference type="Gene3D" id="3.40.980.10">
    <property type="entry name" value="MoaB/Mog-like domain"/>
    <property type="match status" value="2"/>
</dbReference>
<evidence type="ECO:0000259" key="14">
    <source>
        <dbReference type="SMART" id="SM00852"/>
    </source>
</evidence>
<dbReference type="Proteomes" id="UP000070412">
    <property type="component" value="Unassembled WGS sequence"/>
</dbReference>
<gene>
    <name evidence="16" type="ORF">QR98_0052780</name>
    <name evidence="15" type="ORF">SSS_1939</name>
</gene>
<dbReference type="SUPFAM" id="SSF63867">
    <property type="entry name" value="MoeA C-terminal domain-like"/>
    <property type="match status" value="1"/>
</dbReference>
<name>A0A132A7D9_SARSC</name>
<evidence type="ECO:0000256" key="5">
    <source>
        <dbReference type="ARBA" id="ARBA00022505"/>
    </source>
</evidence>
<dbReference type="PROSITE" id="PS01078">
    <property type="entry name" value="MOCF_BIOSYNTHESIS_1"/>
    <property type="match status" value="1"/>
</dbReference>
<evidence type="ECO:0000256" key="8">
    <source>
        <dbReference type="ARBA" id="ARBA00022741"/>
    </source>
</evidence>
<evidence type="ECO:0000313" key="15">
    <source>
        <dbReference type="EMBL" id="KAF7487737.1"/>
    </source>
</evidence>
<evidence type="ECO:0000256" key="12">
    <source>
        <dbReference type="ARBA" id="ARBA00023268"/>
    </source>
</evidence>
<evidence type="ECO:0000256" key="7">
    <source>
        <dbReference type="ARBA" id="ARBA00022723"/>
    </source>
</evidence>
<organism evidence="16 19">
    <name type="scientific">Sarcoptes scabiei</name>
    <name type="common">Itch mite</name>
    <name type="synonym">Acarus scabiei</name>
    <dbReference type="NCBI Taxonomy" id="52283"/>
    <lineage>
        <taxon>Eukaryota</taxon>
        <taxon>Metazoa</taxon>
        <taxon>Ecdysozoa</taxon>
        <taxon>Arthropoda</taxon>
        <taxon>Chelicerata</taxon>
        <taxon>Arachnida</taxon>
        <taxon>Acari</taxon>
        <taxon>Acariformes</taxon>
        <taxon>Sarcoptiformes</taxon>
        <taxon>Astigmata</taxon>
        <taxon>Psoroptidia</taxon>
        <taxon>Sarcoptoidea</taxon>
        <taxon>Sarcoptidae</taxon>
        <taxon>Sarcoptinae</taxon>
        <taxon>Sarcoptes</taxon>
    </lineage>
</organism>
<evidence type="ECO:0000256" key="13">
    <source>
        <dbReference type="RuleBase" id="RU365090"/>
    </source>
</evidence>
<dbReference type="InterPro" id="IPR036425">
    <property type="entry name" value="MoaB/Mog-like_dom_sf"/>
</dbReference>
<evidence type="ECO:0000256" key="11">
    <source>
        <dbReference type="ARBA" id="ARBA00023150"/>
    </source>
</evidence>
<comment type="function">
    <text evidence="13">Catalyzes two steps in the biosynthesis of the molybdenum cofactor. In the first step, molybdopterin is adenylated. Subsequently, molybdate is inserted into adenylated molybdopterin and AMP is released.</text>
</comment>
<dbReference type="InterPro" id="IPR005110">
    <property type="entry name" value="MoeA_linker/N"/>
</dbReference>
<evidence type="ECO:0000313" key="16">
    <source>
        <dbReference type="EMBL" id="KPM06799.1"/>
    </source>
</evidence>
<dbReference type="GO" id="GO:0005524">
    <property type="term" value="F:ATP binding"/>
    <property type="evidence" value="ECO:0007669"/>
    <property type="project" value="UniProtKB-UniRule"/>
</dbReference>
<evidence type="ECO:0000313" key="18">
    <source>
        <dbReference type="Proteomes" id="UP000070412"/>
    </source>
</evidence>
<dbReference type="GO" id="GO:0097112">
    <property type="term" value="P:gamma-aminobutyric acid receptor clustering"/>
    <property type="evidence" value="ECO:0007669"/>
    <property type="project" value="TreeGrafter"/>
</dbReference>
<dbReference type="InterPro" id="IPR001453">
    <property type="entry name" value="MoaB/Mog_dom"/>
</dbReference>
<dbReference type="Gene3D" id="2.40.340.10">
    <property type="entry name" value="MoeA, C-terminal, domain IV"/>
    <property type="match status" value="1"/>
</dbReference>
<dbReference type="FunFam" id="2.170.190.11:FF:000001">
    <property type="entry name" value="Molybdopterin molybdenumtransferase"/>
    <property type="match status" value="1"/>
</dbReference>
<reference evidence="18" key="2">
    <citation type="journal article" date="2020" name="PLoS Negl. Trop. Dis.">
        <title>High-quality nuclear genome for Sarcoptes scabiei-A critical resource for a neglected parasite.</title>
        <authorList>
            <person name="Korhonen P.K."/>
            <person name="Gasser R.B."/>
            <person name="Ma G."/>
            <person name="Wang T."/>
            <person name="Stroehlein A.J."/>
            <person name="Young N.D."/>
            <person name="Ang C.S."/>
            <person name="Fernando D.D."/>
            <person name="Lu H.C."/>
            <person name="Taylor S."/>
            <person name="Reynolds S.L."/>
            <person name="Mofiz E."/>
            <person name="Najaraj S.H."/>
            <person name="Gowda H."/>
            <person name="Madugundu A."/>
            <person name="Renuse S."/>
            <person name="Holt D."/>
            <person name="Pandey A."/>
            <person name="Papenfuss A.T."/>
            <person name="Fischer K."/>
        </authorList>
    </citation>
    <scope>NUCLEOTIDE SEQUENCE [LARGE SCALE GENOMIC DNA]</scope>
</reference>
<dbReference type="CDD" id="cd00887">
    <property type="entry name" value="MoeA"/>
    <property type="match status" value="1"/>
</dbReference>
<proteinExistence type="inferred from homology"/>